<dbReference type="AlphaFoldDB" id="A0AAE1L3H0"/>
<keyword evidence="4" id="KW-1185">Reference proteome</keyword>
<name>A0AAE1L3H0_PETCI</name>
<gene>
    <name evidence="3" type="ORF">Pcinc_004699</name>
</gene>
<comment type="caution">
    <text evidence="3">The sequence shown here is derived from an EMBL/GenBank/DDBJ whole genome shotgun (WGS) entry which is preliminary data.</text>
</comment>
<dbReference type="Proteomes" id="UP001286313">
    <property type="component" value="Unassembled WGS sequence"/>
</dbReference>
<feature type="compositionally biased region" description="Polar residues" evidence="1">
    <location>
        <begin position="52"/>
        <end position="65"/>
    </location>
</feature>
<evidence type="ECO:0000313" key="4">
    <source>
        <dbReference type="Proteomes" id="UP001286313"/>
    </source>
</evidence>
<feature type="region of interest" description="Disordered" evidence="1">
    <location>
        <begin position="48"/>
        <end position="100"/>
    </location>
</feature>
<accession>A0AAE1L3H0</accession>
<feature type="compositionally biased region" description="Polar residues" evidence="1">
    <location>
        <begin position="123"/>
        <end position="135"/>
    </location>
</feature>
<protein>
    <submittedName>
        <fullName evidence="3">Uncharacterized protein</fullName>
    </submittedName>
</protein>
<organism evidence="3 4">
    <name type="scientific">Petrolisthes cinctipes</name>
    <name type="common">Flat porcelain crab</name>
    <dbReference type="NCBI Taxonomy" id="88211"/>
    <lineage>
        <taxon>Eukaryota</taxon>
        <taxon>Metazoa</taxon>
        <taxon>Ecdysozoa</taxon>
        <taxon>Arthropoda</taxon>
        <taxon>Crustacea</taxon>
        <taxon>Multicrustacea</taxon>
        <taxon>Malacostraca</taxon>
        <taxon>Eumalacostraca</taxon>
        <taxon>Eucarida</taxon>
        <taxon>Decapoda</taxon>
        <taxon>Pleocyemata</taxon>
        <taxon>Anomura</taxon>
        <taxon>Galatheoidea</taxon>
        <taxon>Porcellanidae</taxon>
        <taxon>Petrolisthes</taxon>
    </lineage>
</organism>
<keyword evidence="2" id="KW-1133">Transmembrane helix</keyword>
<feature type="transmembrane region" description="Helical" evidence="2">
    <location>
        <begin position="12"/>
        <end position="31"/>
    </location>
</feature>
<keyword evidence="2" id="KW-0472">Membrane</keyword>
<evidence type="ECO:0000256" key="1">
    <source>
        <dbReference type="SAM" id="MobiDB-lite"/>
    </source>
</evidence>
<evidence type="ECO:0000313" key="3">
    <source>
        <dbReference type="EMBL" id="KAK3891400.1"/>
    </source>
</evidence>
<feature type="compositionally biased region" description="Polar residues" evidence="1">
    <location>
        <begin position="77"/>
        <end position="92"/>
    </location>
</feature>
<sequence length="366" mass="41256">MSSTQQYRDTKAPYLLFKVCVWASILTFCLARPDPSITGRSLFLGTVRRSGTRSPPTAFFQTTLSPARPLQPDKRSPQTYGDESDSIYTTFSSEKENREPVIHYHKSSRLPFKPSIHIEPDPITSSDPKTAQSHFTIPRTHSKSNPRTLYRPASYSSSQSTSHSNAQKGVGISNSVQKKRRPVHKRRLARPKQRTVRVKKSRPAGRFIHHESPGHVQDAYGPFHASPGPLLYTRPAPLHHVFAGPHHAIPGPLHHPLPKPLRYTTPEPIHYTTPEPTPYSAPEPIHYTPPEPVHYTTPEPFHYTTPEPIHYSTPEPIHYNPPTPLHYTTPGPHQAGPGPLPPRPVHFAPPPGYVEYDYQDEVRLIL</sequence>
<dbReference type="EMBL" id="JAWQEG010000347">
    <property type="protein sequence ID" value="KAK3891400.1"/>
    <property type="molecule type" value="Genomic_DNA"/>
</dbReference>
<feature type="region of interest" description="Disordered" evidence="1">
    <location>
        <begin position="113"/>
        <end position="202"/>
    </location>
</feature>
<reference evidence="3" key="1">
    <citation type="submission" date="2023-10" db="EMBL/GenBank/DDBJ databases">
        <title>Genome assemblies of two species of porcelain crab, Petrolisthes cinctipes and Petrolisthes manimaculis (Anomura: Porcellanidae).</title>
        <authorList>
            <person name="Angst P."/>
        </authorList>
    </citation>
    <scope>NUCLEOTIDE SEQUENCE</scope>
    <source>
        <strain evidence="3">PB745_01</strain>
        <tissue evidence="3">Gill</tissue>
    </source>
</reference>
<feature type="compositionally biased region" description="Low complexity" evidence="1">
    <location>
        <begin position="154"/>
        <end position="164"/>
    </location>
</feature>
<keyword evidence="2" id="KW-0812">Transmembrane</keyword>
<evidence type="ECO:0000256" key="2">
    <source>
        <dbReference type="SAM" id="Phobius"/>
    </source>
</evidence>
<proteinExistence type="predicted"/>
<feature type="compositionally biased region" description="Basic residues" evidence="1">
    <location>
        <begin position="177"/>
        <end position="202"/>
    </location>
</feature>